<dbReference type="InterPro" id="IPR000243">
    <property type="entry name" value="Pept_T1A_subB"/>
</dbReference>
<evidence type="ECO:0000256" key="1">
    <source>
        <dbReference type="ARBA" id="ARBA00001198"/>
    </source>
</evidence>
<accession>A0A381NM86</accession>
<dbReference type="InterPro" id="IPR029055">
    <property type="entry name" value="Ntn_hydrolases_N"/>
</dbReference>
<dbReference type="InterPro" id="IPR001353">
    <property type="entry name" value="Proteasome_sua/b"/>
</dbReference>
<dbReference type="PRINTS" id="PR00141">
    <property type="entry name" value="PROTEASOME"/>
</dbReference>
<keyword evidence="5" id="KW-0888">Threonine protease</keyword>
<dbReference type="InterPro" id="IPR023333">
    <property type="entry name" value="Proteasome_suB-type"/>
</dbReference>
<dbReference type="EMBL" id="UINC01000434">
    <property type="protein sequence ID" value="SUZ55224.1"/>
    <property type="molecule type" value="Genomic_DNA"/>
</dbReference>
<dbReference type="Gene3D" id="3.60.20.10">
    <property type="entry name" value="Glutamine Phosphoribosylpyrophosphate, subunit 1, domain 1"/>
    <property type="match status" value="1"/>
</dbReference>
<dbReference type="EC" id="3.4.25.1" evidence="2"/>
<organism evidence="8">
    <name type="scientific">marine metagenome</name>
    <dbReference type="NCBI Taxonomy" id="408172"/>
    <lineage>
        <taxon>unclassified sequences</taxon>
        <taxon>metagenomes</taxon>
        <taxon>ecological metagenomes</taxon>
    </lineage>
</organism>
<dbReference type="AlphaFoldDB" id="A0A381NM86"/>
<keyword evidence="7" id="KW-0647">Proteasome</keyword>
<keyword evidence="4" id="KW-0645">Protease</keyword>
<dbReference type="PANTHER" id="PTHR32194">
    <property type="entry name" value="METALLOPROTEASE TLDD"/>
    <property type="match status" value="1"/>
</dbReference>
<evidence type="ECO:0000313" key="8">
    <source>
        <dbReference type="EMBL" id="SUZ55224.1"/>
    </source>
</evidence>
<dbReference type="SUPFAM" id="SSF56235">
    <property type="entry name" value="N-terminal nucleophile aminohydrolases (Ntn hydrolases)"/>
    <property type="match status" value="1"/>
</dbReference>
<reference evidence="8" key="1">
    <citation type="submission" date="2018-05" db="EMBL/GenBank/DDBJ databases">
        <authorList>
            <person name="Lanie J.A."/>
            <person name="Ng W.-L."/>
            <person name="Kazmierczak K.M."/>
            <person name="Andrzejewski T.M."/>
            <person name="Davidsen T.M."/>
            <person name="Wayne K.J."/>
            <person name="Tettelin H."/>
            <person name="Glass J.I."/>
            <person name="Rusch D."/>
            <person name="Podicherti R."/>
            <person name="Tsui H.-C.T."/>
            <person name="Winkler M.E."/>
        </authorList>
    </citation>
    <scope>NUCLEOTIDE SEQUENCE</scope>
</reference>
<dbReference type="Pfam" id="PF00227">
    <property type="entry name" value="Proteasome"/>
    <property type="match status" value="1"/>
</dbReference>
<comment type="catalytic activity">
    <reaction evidence="1">
        <text>Cleavage of peptide bonds with very broad specificity.</text>
        <dbReference type="EC" id="3.4.25.1"/>
    </reaction>
</comment>
<dbReference type="GO" id="GO:0005737">
    <property type="term" value="C:cytoplasm"/>
    <property type="evidence" value="ECO:0007669"/>
    <property type="project" value="TreeGrafter"/>
</dbReference>
<gene>
    <name evidence="8" type="ORF">METZ01_LOCUS8078</name>
</gene>
<evidence type="ECO:0000256" key="6">
    <source>
        <dbReference type="ARBA" id="ARBA00022801"/>
    </source>
</evidence>
<dbReference type="GO" id="GO:0019774">
    <property type="term" value="C:proteasome core complex, beta-subunit complex"/>
    <property type="evidence" value="ECO:0007669"/>
    <property type="project" value="UniProtKB-ARBA"/>
</dbReference>
<proteinExistence type="predicted"/>
<evidence type="ECO:0000256" key="3">
    <source>
        <dbReference type="ARBA" id="ARBA00022490"/>
    </source>
</evidence>
<evidence type="ECO:0000256" key="4">
    <source>
        <dbReference type="ARBA" id="ARBA00022670"/>
    </source>
</evidence>
<keyword evidence="3" id="KW-0963">Cytoplasm</keyword>
<keyword evidence="6" id="KW-0378">Hydrolase</keyword>
<protein>
    <recommendedName>
        <fullName evidence="2">proteasome endopeptidase complex</fullName>
        <ecNumber evidence="2">3.4.25.1</ecNumber>
    </recommendedName>
</protein>
<dbReference type="GO" id="GO:0051603">
    <property type="term" value="P:proteolysis involved in protein catabolic process"/>
    <property type="evidence" value="ECO:0007669"/>
    <property type="project" value="InterPro"/>
</dbReference>
<evidence type="ECO:0000256" key="7">
    <source>
        <dbReference type="ARBA" id="ARBA00022942"/>
    </source>
</evidence>
<evidence type="ECO:0000256" key="5">
    <source>
        <dbReference type="ARBA" id="ARBA00022698"/>
    </source>
</evidence>
<evidence type="ECO:0000256" key="2">
    <source>
        <dbReference type="ARBA" id="ARBA00012039"/>
    </source>
</evidence>
<dbReference type="GO" id="GO:0004298">
    <property type="term" value="F:threonine-type endopeptidase activity"/>
    <property type="evidence" value="ECO:0007669"/>
    <property type="project" value="UniProtKB-KW"/>
</dbReference>
<name>A0A381NM86_9ZZZZ</name>
<sequence length="266" mass="29546">MKFQSESNSSAGEFFELLEESGYRWHAKIEGTQKQSGFTVPQGTTVLAFHFQDGIIVAGDRRATAGNSIMYEMCDKVIPIDNYTLMAIAGVPATAFEMARVLSHNFEYYRRSQLQSMSVEGKIRALSKLLKENVGMAVQGLGVVSPIFATYDPINKKSNIHFYDMLGADFQIRTHTATGSGSQIIRGILEHEDLWGEKPLAERTSEQAMTLAIRLLQTAALFDSATGQARPEDDIYPTLATLTEEGYRFLGDDETAEIYKSSMERG</sequence>
<dbReference type="PANTHER" id="PTHR32194:SF0">
    <property type="entry name" value="ATP-DEPENDENT PROTEASE SUBUNIT HSLV"/>
    <property type="match status" value="1"/>
</dbReference>